<dbReference type="PROSITE" id="PS51332">
    <property type="entry name" value="B12_BINDING"/>
    <property type="match status" value="1"/>
</dbReference>
<evidence type="ECO:0000313" key="9">
    <source>
        <dbReference type="EMBL" id="SED90776.1"/>
    </source>
</evidence>
<dbReference type="GeneID" id="95515318"/>
<comment type="similarity">
    <text evidence="2">Belongs to the methylmalonyl-CoA mutase family.</text>
</comment>
<dbReference type="InterPro" id="IPR006099">
    <property type="entry name" value="MeMalonylCoA_mutase_a/b_cat"/>
</dbReference>
<evidence type="ECO:0000256" key="3">
    <source>
        <dbReference type="ARBA" id="ARBA00011870"/>
    </source>
</evidence>
<comment type="subunit">
    <text evidence="3">Heterodimer of an alpha and a beta chain.</text>
</comment>
<evidence type="ECO:0000259" key="8">
    <source>
        <dbReference type="PROSITE" id="PS51332"/>
    </source>
</evidence>
<dbReference type="InterPro" id="IPR016176">
    <property type="entry name" value="Cbl-dep_enz_cat"/>
</dbReference>
<dbReference type="PANTHER" id="PTHR48101">
    <property type="entry name" value="METHYLMALONYL-COA MUTASE, MITOCHONDRIAL-RELATED"/>
    <property type="match status" value="1"/>
</dbReference>
<name>A0A1H5EID3_9ACTN</name>
<sequence>MTERQPSDTRREKDRPWLMRTYAGHSTAEASNELYRRNLAKGQTGLSVAFDLPTQTGYDPDHILARGEVGRVGVPVSHLGDMRRLFQDIPLEQMNTSMTINATAMWLLALYQVVAEEQGADITKLQGTTQNDIVKEYLSRGTHVFPPGPSLRLTTDMIAYTVSHIPKWNPINICSYHLQEAGATPVQEIAYAMSTAIAVLDAVRDGGQVPQERMGDVVARISFFVNAGVRFVEEMCKMRAFGRIWDKVTRERYGIENPKQRRFRYGVQVNSLGLTEAQPENNVQRIVLEMLAVTLSKDARARAVQLPAWNEALGLPRPWDQQWSLRIQQVLAYESDLLEYEDIFEGSKVIEAKVDQLVADALAEMDRIQEMGGAMAAVESGYLKSQLVASHAERRARIESGEEKIVGVNAFEGTEPNPLTADLDTAIQTVDPAVEARVVASLRHWRDTRYQPPFNHPRPCKALERLKEAARGTENLMEATLECARAGVTTGEWAGALREVFGEYRAPTGVSSAPVAVPAQAGSALAEVRAKVDATARDLGVGKLRFLVGKPGLDGHSNGAEQIAVRARDAGFEVVYQGIRLTPEQIVDAALAEDVHAVGLSILSGSHAQLVPDVLRRLRVAGATDIPVIAGGIIPNGDAEQLKEAGVAAVFTPKDFDITGIIGRIVDEIRTANKLDPLEVPA</sequence>
<evidence type="ECO:0000313" key="10">
    <source>
        <dbReference type="Proteomes" id="UP000182375"/>
    </source>
</evidence>
<dbReference type="NCBIfam" id="TIGR00641">
    <property type="entry name" value="acid_CoA_mut_N"/>
    <property type="match status" value="1"/>
</dbReference>
<feature type="domain" description="B12-binding" evidence="8">
    <location>
        <begin position="543"/>
        <end position="672"/>
    </location>
</feature>
<organism evidence="9 10">
    <name type="scientific">Streptomyces misionensis</name>
    <dbReference type="NCBI Taxonomy" id="67331"/>
    <lineage>
        <taxon>Bacteria</taxon>
        <taxon>Bacillati</taxon>
        <taxon>Actinomycetota</taxon>
        <taxon>Actinomycetes</taxon>
        <taxon>Kitasatosporales</taxon>
        <taxon>Streptomycetaceae</taxon>
        <taxon>Streptomyces</taxon>
    </lineage>
</organism>
<protein>
    <submittedName>
        <fullName evidence="9">(R)-ethylmalonyl-CoA mutase</fullName>
    </submittedName>
</protein>
<evidence type="ECO:0000256" key="5">
    <source>
        <dbReference type="ARBA" id="ARBA00022723"/>
    </source>
</evidence>
<dbReference type="GO" id="GO:0031419">
    <property type="term" value="F:cobalamin binding"/>
    <property type="evidence" value="ECO:0007669"/>
    <property type="project" value="UniProtKB-KW"/>
</dbReference>
<dbReference type="AlphaFoldDB" id="A0A1H5EID3"/>
<dbReference type="Pfam" id="PF02310">
    <property type="entry name" value="B12-binding"/>
    <property type="match status" value="1"/>
</dbReference>
<dbReference type="Proteomes" id="UP000182375">
    <property type="component" value="Unassembled WGS sequence"/>
</dbReference>
<evidence type="ECO:0000256" key="7">
    <source>
        <dbReference type="ARBA" id="ARBA00023285"/>
    </source>
</evidence>
<reference evidence="9 10" key="1">
    <citation type="submission" date="2016-10" db="EMBL/GenBank/DDBJ databases">
        <authorList>
            <person name="de Groot N.N."/>
        </authorList>
    </citation>
    <scope>NUCLEOTIDE SEQUENCE [LARGE SCALE GENOMIC DNA]</scope>
    <source>
        <strain evidence="9 10">DSM 40306</strain>
    </source>
</reference>
<dbReference type="Pfam" id="PF01642">
    <property type="entry name" value="MM_CoA_mutase"/>
    <property type="match status" value="1"/>
</dbReference>
<dbReference type="PANTHER" id="PTHR48101:SF3">
    <property type="entry name" value="COENZYME B12-DEPENDENT MUTASE"/>
    <property type="match status" value="1"/>
</dbReference>
<dbReference type="Gene3D" id="3.20.20.240">
    <property type="entry name" value="Methylmalonyl-CoA mutase"/>
    <property type="match status" value="1"/>
</dbReference>
<dbReference type="GO" id="GO:0046872">
    <property type="term" value="F:metal ion binding"/>
    <property type="evidence" value="ECO:0007669"/>
    <property type="project" value="UniProtKB-KW"/>
</dbReference>
<evidence type="ECO:0000256" key="4">
    <source>
        <dbReference type="ARBA" id="ARBA00022628"/>
    </source>
</evidence>
<dbReference type="EMBL" id="FNTD01000004">
    <property type="protein sequence ID" value="SED90776.1"/>
    <property type="molecule type" value="Genomic_DNA"/>
</dbReference>
<dbReference type="STRING" id="67331.SAMN04490357_6273"/>
<evidence type="ECO:0000256" key="6">
    <source>
        <dbReference type="ARBA" id="ARBA00023235"/>
    </source>
</evidence>
<dbReference type="InterPro" id="IPR006159">
    <property type="entry name" value="Acid_CoA_mut_C"/>
</dbReference>
<keyword evidence="7" id="KW-0170">Cobalt</keyword>
<keyword evidence="5" id="KW-0479">Metal-binding</keyword>
<dbReference type="CDD" id="cd02071">
    <property type="entry name" value="MM_CoA_mut_B12_BD"/>
    <property type="match status" value="1"/>
</dbReference>
<dbReference type="NCBIfam" id="TIGR00640">
    <property type="entry name" value="acid_CoA_mut_C"/>
    <property type="match status" value="1"/>
</dbReference>
<dbReference type="SUPFAM" id="SSF52242">
    <property type="entry name" value="Cobalamin (vitamin B12)-binding domain"/>
    <property type="match status" value="1"/>
</dbReference>
<dbReference type="RefSeq" id="WP_070022779.1">
    <property type="nucleotide sequence ID" value="NZ_FNTD01000004.1"/>
</dbReference>
<proteinExistence type="inferred from homology"/>
<dbReference type="InterPro" id="IPR006158">
    <property type="entry name" value="Cobalamin-bd"/>
</dbReference>
<dbReference type="GO" id="GO:0004494">
    <property type="term" value="F:methylmalonyl-CoA mutase activity"/>
    <property type="evidence" value="ECO:0007669"/>
    <property type="project" value="UniProtKB-EC"/>
</dbReference>
<dbReference type="SUPFAM" id="SSF51703">
    <property type="entry name" value="Cobalamin (vitamin B12)-dependent enzymes"/>
    <property type="match status" value="1"/>
</dbReference>
<comment type="cofactor">
    <cofactor evidence="1">
        <name>adenosylcob(III)alamin</name>
        <dbReference type="ChEBI" id="CHEBI:18408"/>
    </cofactor>
</comment>
<dbReference type="InterPro" id="IPR006098">
    <property type="entry name" value="MMCoA_mutase_a_cat"/>
</dbReference>
<evidence type="ECO:0000256" key="1">
    <source>
        <dbReference type="ARBA" id="ARBA00001922"/>
    </source>
</evidence>
<keyword evidence="4" id="KW-0846">Cobalamin</keyword>
<evidence type="ECO:0000256" key="2">
    <source>
        <dbReference type="ARBA" id="ARBA00008465"/>
    </source>
</evidence>
<dbReference type="Gene3D" id="3.40.50.280">
    <property type="entry name" value="Cobalamin-binding domain"/>
    <property type="match status" value="1"/>
</dbReference>
<dbReference type="InterPro" id="IPR036724">
    <property type="entry name" value="Cobalamin-bd_sf"/>
</dbReference>
<gene>
    <name evidence="9" type="ORF">SAMN04490357_6273</name>
</gene>
<accession>A0A1H5EID3</accession>
<keyword evidence="6" id="KW-0413">Isomerase</keyword>